<dbReference type="Pfam" id="PF00106">
    <property type="entry name" value="adh_short"/>
    <property type="match status" value="1"/>
</dbReference>
<comment type="similarity">
    <text evidence="1">Belongs to the short-chain dehydrogenases/reductases (SDR) family.</text>
</comment>
<accession>D8QEE7</accession>
<evidence type="ECO:0000313" key="5">
    <source>
        <dbReference type="Proteomes" id="UP000007431"/>
    </source>
</evidence>
<dbReference type="AlphaFoldDB" id="D8QEE7"/>
<evidence type="ECO:0000256" key="3">
    <source>
        <dbReference type="ARBA" id="ARBA00023002"/>
    </source>
</evidence>
<evidence type="ECO:0000256" key="2">
    <source>
        <dbReference type="ARBA" id="ARBA00022857"/>
    </source>
</evidence>
<dbReference type="HOGENOM" id="CLU_399637_0_0_1"/>
<dbReference type="PANTHER" id="PTHR24320">
    <property type="entry name" value="RETINOL DEHYDROGENASE"/>
    <property type="match status" value="1"/>
</dbReference>
<dbReference type="VEuPathDB" id="FungiDB:SCHCODRAFT_02587289"/>
<dbReference type="Gene3D" id="3.40.50.720">
    <property type="entry name" value="NAD(P)-binding Rossmann-like Domain"/>
    <property type="match status" value="1"/>
</dbReference>
<sequence>MGKLRQYICETFPAKPDWSADSVPDLTGRVMAVTGANSGVGKEVTKVLLQRNATVYMLCRNKESTEAVIKEFKELTGKEARFIHLDLADLKSVKECAEEFLRTEKQLDVLFANGGIMMTPMDRFTAQGYDAQFGTNVLGHYYLAKLLLPLLLSTAKSSPDKHARIIHTSSMMHWEADSVHFETLTDTPQRKKYSKEFLYGQSKVGNILLSNQLAKRYGAEGLVSVALHPGQLKTNLAHDLPGIAQKLWQYSPHTYPPSYGALTLLRAGTTPEGLEWNGKYATVWARLGVTSPVAQDVQLQEKVWDWCEEQVKKFEENWTARRPNWIAMEGSEVVFQNIRRIPAEIWTHIFSFACTDDGRTGRSLALVSKYIHNTSAPVRYQSISLVGYDEITAFLAFLEANPHVVRRVKDLYISSADLLDTKRNQSLMDWIQRGIVMVPPEIMGITVGAPGHPGMGGTILDFGEAFSSINVAAARAQQYREDKSKAMMKLLKLLAPSLERLSVHSEHGEVPFPLPYTFPRLVELDVHHAPILLPPPADLALPPETFYPALERLHISGVAHLPHGFFGPKGIPKIAPRLTHLRLSLAQCNPFTMGADSELADAPERLPATVQCFIVEPPPAPPAPAGMDHHPIYRTQLEAWRKAAEHDSRFHVLEPHVPASKHRRGEKECLRREAEWLDRGAAGLGCWLD</sequence>
<name>D8QEE7_SCHCM</name>
<keyword evidence="5" id="KW-1185">Reference proteome</keyword>
<dbReference type="InParanoid" id="D8QEE7"/>
<dbReference type="GO" id="GO:0016491">
    <property type="term" value="F:oxidoreductase activity"/>
    <property type="evidence" value="ECO:0007669"/>
    <property type="project" value="UniProtKB-KW"/>
</dbReference>
<evidence type="ECO:0008006" key="6">
    <source>
        <dbReference type="Google" id="ProtNLM"/>
    </source>
</evidence>
<dbReference type="InterPro" id="IPR036291">
    <property type="entry name" value="NAD(P)-bd_dom_sf"/>
</dbReference>
<reference evidence="4 5" key="1">
    <citation type="journal article" date="2010" name="Nat. Biotechnol.">
        <title>Genome sequence of the model mushroom Schizophyllum commune.</title>
        <authorList>
            <person name="Ohm R.A."/>
            <person name="de Jong J.F."/>
            <person name="Lugones L.G."/>
            <person name="Aerts A."/>
            <person name="Kothe E."/>
            <person name="Stajich J.E."/>
            <person name="de Vries R.P."/>
            <person name="Record E."/>
            <person name="Levasseur A."/>
            <person name="Baker S.E."/>
            <person name="Bartholomew K.A."/>
            <person name="Coutinho P.M."/>
            <person name="Erdmann S."/>
            <person name="Fowler T.J."/>
            <person name="Gathman A.C."/>
            <person name="Lombard V."/>
            <person name="Henrissat B."/>
            <person name="Knabe N."/>
            <person name="Kuees U."/>
            <person name="Lilly W.W."/>
            <person name="Lindquist E."/>
            <person name="Lucas S."/>
            <person name="Magnuson J.K."/>
            <person name="Piumi F."/>
            <person name="Raudaskoski M."/>
            <person name="Salamov A."/>
            <person name="Schmutz J."/>
            <person name="Schwarze F.W.M.R."/>
            <person name="vanKuyk P.A."/>
            <person name="Horton J.S."/>
            <person name="Grigoriev I.V."/>
            <person name="Woesten H.A.B."/>
        </authorList>
    </citation>
    <scope>NUCLEOTIDE SEQUENCE [LARGE SCALE GENOMIC DNA]</scope>
    <source>
        <strain evidence="5">H4-8 / FGSC 9210</strain>
    </source>
</reference>
<dbReference type="PRINTS" id="PR00081">
    <property type="entry name" value="GDHRDH"/>
</dbReference>
<evidence type="ECO:0000256" key="1">
    <source>
        <dbReference type="ARBA" id="ARBA00006484"/>
    </source>
</evidence>
<dbReference type="InterPro" id="IPR002347">
    <property type="entry name" value="SDR_fam"/>
</dbReference>
<evidence type="ECO:0000313" key="4">
    <source>
        <dbReference type="EMBL" id="EFI94153.1"/>
    </source>
</evidence>
<protein>
    <recommendedName>
        <fullName evidence="6">NAD(P)-binding protein</fullName>
    </recommendedName>
</protein>
<dbReference type="eggNOG" id="KOG1208">
    <property type="taxonomic scope" value="Eukaryota"/>
</dbReference>
<dbReference type="PANTHER" id="PTHR24320:SF282">
    <property type="entry name" value="WW DOMAIN-CONTAINING OXIDOREDUCTASE"/>
    <property type="match status" value="1"/>
</dbReference>
<proteinExistence type="inferred from homology"/>
<organism evidence="5">
    <name type="scientific">Schizophyllum commune (strain H4-8 / FGSC 9210)</name>
    <name type="common">Split gill fungus</name>
    <dbReference type="NCBI Taxonomy" id="578458"/>
    <lineage>
        <taxon>Eukaryota</taxon>
        <taxon>Fungi</taxon>
        <taxon>Dikarya</taxon>
        <taxon>Basidiomycota</taxon>
        <taxon>Agaricomycotina</taxon>
        <taxon>Agaricomycetes</taxon>
        <taxon>Agaricomycetidae</taxon>
        <taxon>Agaricales</taxon>
        <taxon>Schizophyllaceae</taxon>
        <taxon>Schizophyllum</taxon>
    </lineage>
</organism>
<gene>
    <name evidence="4" type="ORF">SCHCODRAFT_258276</name>
</gene>
<dbReference type="SUPFAM" id="SSF51735">
    <property type="entry name" value="NAD(P)-binding Rossmann-fold domains"/>
    <property type="match status" value="1"/>
</dbReference>
<keyword evidence="2" id="KW-0521">NADP</keyword>
<dbReference type="Proteomes" id="UP000007431">
    <property type="component" value="Unassembled WGS sequence"/>
</dbReference>
<keyword evidence="3" id="KW-0560">Oxidoreductase</keyword>
<dbReference type="EMBL" id="GL377310">
    <property type="protein sequence ID" value="EFI94153.1"/>
    <property type="molecule type" value="Genomic_DNA"/>
</dbReference>